<evidence type="ECO:0000313" key="3">
    <source>
        <dbReference type="EMBL" id="MBK1631671.1"/>
    </source>
</evidence>
<feature type="domain" description="DUF4124" evidence="2">
    <location>
        <begin position="10"/>
        <end position="63"/>
    </location>
</feature>
<reference evidence="3 4" key="1">
    <citation type="journal article" date="2020" name="Microorganisms">
        <title>Osmotic Adaptation and Compatible Solute Biosynthesis of Phototrophic Bacteria as Revealed from Genome Analyses.</title>
        <authorList>
            <person name="Imhoff J.F."/>
            <person name="Rahn T."/>
            <person name="Kunzel S."/>
            <person name="Keller A."/>
            <person name="Neulinger S.C."/>
        </authorList>
    </citation>
    <scope>NUCLEOTIDE SEQUENCE [LARGE SCALE GENOMIC DNA]</scope>
    <source>
        <strain evidence="3 4">DSM 6210</strain>
    </source>
</reference>
<dbReference type="Pfam" id="PF13511">
    <property type="entry name" value="DUF4124"/>
    <property type="match status" value="1"/>
</dbReference>
<feature type="signal peptide" evidence="1">
    <location>
        <begin position="1"/>
        <end position="21"/>
    </location>
</feature>
<dbReference type="InterPro" id="IPR009003">
    <property type="entry name" value="Peptidase_S1_PA"/>
</dbReference>
<protein>
    <recommendedName>
        <fullName evidence="2">DUF4124 domain-containing protein</fullName>
    </recommendedName>
</protein>
<evidence type="ECO:0000256" key="1">
    <source>
        <dbReference type="SAM" id="SignalP"/>
    </source>
</evidence>
<dbReference type="Proteomes" id="UP000748752">
    <property type="component" value="Unassembled WGS sequence"/>
</dbReference>
<name>A0ABS1CIC7_9GAMM</name>
<dbReference type="RefSeq" id="WP_200238265.1">
    <property type="nucleotide sequence ID" value="NZ_NRRV01000030.1"/>
</dbReference>
<keyword evidence="4" id="KW-1185">Reference proteome</keyword>
<dbReference type="EMBL" id="NRRV01000030">
    <property type="protein sequence ID" value="MBK1631671.1"/>
    <property type="molecule type" value="Genomic_DNA"/>
</dbReference>
<dbReference type="SUPFAM" id="SSF50494">
    <property type="entry name" value="Trypsin-like serine proteases"/>
    <property type="match status" value="1"/>
</dbReference>
<accession>A0ABS1CIC7</accession>
<keyword evidence="1" id="KW-0732">Signal</keyword>
<organism evidence="3 4">
    <name type="scientific">Thiohalocapsa halophila</name>
    <dbReference type="NCBI Taxonomy" id="69359"/>
    <lineage>
        <taxon>Bacteria</taxon>
        <taxon>Pseudomonadati</taxon>
        <taxon>Pseudomonadota</taxon>
        <taxon>Gammaproteobacteria</taxon>
        <taxon>Chromatiales</taxon>
        <taxon>Chromatiaceae</taxon>
        <taxon>Thiohalocapsa</taxon>
    </lineage>
</organism>
<evidence type="ECO:0000259" key="2">
    <source>
        <dbReference type="Pfam" id="PF13511"/>
    </source>
</evidence>
<dbReference type="Gene3D" id="2.40.10.120">
    <property type="match status" value="1"/>
</dbReference>
<sequence length="229" mass="24151">MRTALLPAAAAALALACPALAGLNKCVDASGNVTYRQTACPGSDTAQEIATAPDPTAGRSAGAAACNAVRKLADVLTNHHVVDGCGSIRVQHGERWHDARLTHSRASTDLAILRVEDLKTQPAVFSSAEANLGETASAAGYPLQDMLSRQVNVTSGIVSANAGICEETTHSHRRLIPNRLGTRFQLIQHRRQRPPLGPAASGKSTLTNRFDIVSAASHSRLVPSALWQR</sequence>
<dbReference type="InterPro" id="IPR025392">
    <property type="entry name" value="DUF4124"/>
</dbReference>
<dbReference type="PROSITE" id="PS51257">
    <property type="entry name" value="PROKAR_LIPOPROTEIN"/>
    <property type="match status" value="1"/>
</dbReference>
<comment type="caution">
    <text evidence="3">The sequence shown here is derived from an EMBL/GenBank/DDBJ whole genome shotgun (WGS) entry which is preliminary data.</text>
</comment>
<evidence type="ECO:0000313" key="4">
    <source>
        <dbReference type="Proteomes" id="UP000748752"/>
    </source>
</evidence>
<proteinExistence type="predicted"/>
<feature type="chain" id="PRO_5046620360" description="DUF4124 domain-containing protein" evidence="1">
    <location>
        <begin position="22"/>
        <end position="229"/>
    </location>
</feature>
<dbReference type="Pfam" id="PF13365">
    <property type="entry name" value="Trypsin_2"/>
    <property type="match status" value="1"/>
</dbReference>
<gene>
    <name evidence="3" type="ORF">CKO31_13130</name>
</gene>